<feature type="transmembrane region" description="Helical" evidence="1">
    <location>
        <begin position="254"/>
        <end position="272"/>
    </location>
</feature>
<name>A0A8J2JNE2_9HEXA</name>
<feature type="transmembrane region" description="Helical" evidence="1">
    <location>
        <begin position="12"/>
        <end position="30"/>
    </location>
</feature>
<feature type="transmembrane region" description="Helical" evidence="1">
    <location>
        <begin position="149"/>
        <end position="171"/>
    </location>
</feature>
<accession>A0A8J2JNE2</accession>
<feature type="transmembrane region" description="Helical" evidence="1">
    <location>
        <begin position="99"/>
        <end position="129"/>
    </location>
</feature>
<keyword evidence="3" id="KW-1185">Reference proteome</keyword>
<reference evidence="2" key="1">
    <citation type="submission" date="2021-06" db="EMBL/GenBank/DDBJ databases">
        <authorList>
            <person name="Hodson N. C."/>
            <person name="Mongue J. A."/>
            <person name="Jaron S. K."/>
        </authorList>
    </citation>
    <scope>NUCLEOTIDE SEQUENCE</scope>
</reference>
<keyword evidence="1" id="KW-0472">Membrane</keyword>
<feature type="transmembrane region" description="Helical" evidence="1">
    <location>
        <begin position="42"/>
        <end position="61"/>
    </location>
</feature>
<keyword evidence="1" id="KW-1133">Transmembrane helix</keyword>
<feature type="transmembrane region" description="Helical" evidence="1">
    <location>
        <begin position="220"/>
        <end position="242"/>
    </location>
</feature>
<evidence type="ECO:0000313" key="3">
    <source>
        <dbReference type="Proteomes" id="UP000708208"/>
    </source>
</evidence>
<sequence length="348" mass="40615">METRAWKLGLYIFQLFIWTSHLTFYTYTFLVEGVITYTPEKFGHLPCPLLCGLLSFITLYLNYHTFYKWPDVYLQIFNSLVHYIPERVGARTKHTRQEWLAMIIFPMYMIIPIHHIGIFFLDITAFYFLYTHVPDHLKGSLSMAVCVTIDFYLVFMWTATYVFTLICFVIITNISCDKLQRDINALKAERNEITIRQILLPTVYKESRQLEMILHGFNTAASNIVFLVKQFQLMASVMAFYFGVRIFKFSIADGLPFLIVALWDVVMFAALFERAFELPIKMDELKQAMRDAAYRCFEGEQLELMFKQISSIPAIEVKVGQFGTMEKDEALDFVSTAVLRTADLLVTF</sequence>
<evidence type="ECO:0000256" key="1">
    <source>
        <dbReference type="SAM" id="Phobius"/>
    </source>
</evidence>
<comment type="caution">
    <text evidence="2">The sequence shown here is derived from an EMBL/GenBank/DDBJ whole genome shotgun (WGS) entry which is preliminary data.</text>
</comment>
<gene>
    <name evidence="2" type="ORF">AFUS01_LOCUS11282</name>
</gene>
<proteinExistence type="predicted"/>
<keyword evidence="1" id="KW-0812">Transmembrane</keyword>
<evidence type="ECO:0000313" key="2">
    <source>
        <dbReference type="EMBL" id="CAG7722112.1"/>
    </source>
</evidence>
<organism evidence="2 3">
    <name type="scientific">Allacma fusca</name>
    <dbReference type="NCBI Taxonomy" id="39272"/>
    <lineage>
        <taxon>Eukaryota</taxon>
        <taxon>Metazoa</taxon>
        <taxon>Ecdysozoa</taxon>
        <taxon>Arthropoda</taxon>
        <taxon>Hexapoda</taxon>
        <taxon>Collembola</taxon>
        <taxon>Symphypleona</taxon>
        <taxon>Sminthuridae</taxon>
        <taxon>Allacma</taxon>
    </lineage>
</organism>
<dbReference type="Proteomes" id="UP000708208">
    <property type="component" value="Unassembled WGS sequence"/>
</dbReference>
<dbReference type="AlphaFoldDB" id="A0A8J2JNE2"/>
<dbReference type="EMBL" id="CAJVCH010086217">
    <property type="protein sequence ID" value="CAG7722112.1"/>
    <property type="molecule type" value="Genomic_DNA"/>
</dbReference>
<protein>
    <submittedName>
        <fullName evidence="2">Uncharacterized protein</fullName>
    </submittedName>
</protein>